<dbReference type="CDD" id="cd00293">
    <property type="entry name" value="USP-like"/>
    <property type="match status" value="1"/>
</dbReference>
<feature type="domain" description="UspA" evidence="2">
    <location>
        <begin position="194"/>
        <end position="269"/>
    </location>
</feature>
<comment type="caution">
    <text evidence="3">The sequence shown here is derived from an EMBL/GenBank/DDBJ whole genome shotgun (WGS) entry which is preliminary data.</text>
</comment>
<evidence type="ECO:0000256" key="1">
    <source>
        <dbReference type="ARBA" id="ARBA00008791"/>
    </source>
</evidence>
<dbReference type="OrthoDB" id="9804721at2"/>
<dbReference type="eggNOG" id="COG0589">
    <property type="taxonomic scope" value="Bacteria"/>
</dbReference>
<dbReference type="STRING" id="1121013.GCA_000426365_00577"/>
<dbReference type="Pfam" id="PF00582">
    <property type="entry name" value="Usp"/>
    <property type="match status" value="1"/>
</dbReference>
<accession>A0A091B152</accession>
<proteinExistence type="inferred from homology"/>
<dbReference type="InterPro" id="IPR006015">
    <property type="entry name" value="Universal_stress_UspA"/>
</dbReference>
<organism evidence="3 4">
    <name type="scientific">Arenimonas composti TR7-09 = DSM 18010</name>
    <dbReference type="NCBI Taxonomy" id="1121013"/>
    <lineage>
        <taxon>Bacteria</taxon>
        <taxon>Pseudomonadati</taxon>
        <taxon>Pseudomonadota</taxon>
        <taxon>Gammaproteobacteria</taxon>
        <taxon>Lysobacterales</taxon>
        <taxon>Lysobacteraceae</taxon>
        <taxon>Arenimonas</taxon>
    </lineage>
</organism>
<dbReference type="AlphaFoldDB" id="A0A091B152"/>
<evidence type="ECO:0000313" key="3">
    <source>
        <dbReference type="EMBL" id="KFN46323.1"/>
    </source>
</evidence>
<comment type="similarity">
    <text evidence="1">Belongs to the universal stress protein A family.</text>
</comment>
<keyword evidence="4" id="KW-1185">Reference proteome</keyword>
<name>A0A091B152_9GAMM</name>
<evidence type="ECO:0000313" key="4">
    <source>
        <dbReference type="Proteomes" id="UP000029391"/>
    </source>
</evidence>
<dbReference type="SUPFAM" id="SSF52402">
    <property type="entry name" value="Adenine nucleotide alpha hydrolases-like"/>
    <property type="match status" value="2"/>
</dbReference>
<dbReference type="Proteomes" id="UP000029391">
    <property type="component" value="Unassembled WGS sequence"/>
</dbReference>
<dbReference type="PANTHER" id="PTHR46268:SF15">
    <property type="entry name" value="UNIVERSAL STRESS PROTEIN HP_0031"/>
    <property type="match status" value="1"/>
</dbReference>
<dbReference type="PANTHER" id="PTHR46268">
    <property type="entry name" value="STRESS RESPONSE PROTEIN NHAX"/>
    <property type="match status" value="1"/>
</dbReference>
<protein>
    <recommendedName>
        <fullName evidence="2">UspA domain-containing protein</fullName>
    </recommendedName>
</protein>
<sequence>MYPDILVATTRQGDDAAAFAYACHLAGSDGRVSVLVQPRLSTIPDGSLGAFAAAAYVAMYEQVQRDAIADRDSWTSVLADSGVAGEVKLVEDILGTPGQTAAACARYADIAVVGLDRPDTLGFEVHDEIASLLTGAGRPVLVVPRGHAGGLPARIVIGWQAGANAARAVHDALPLLEQAESVDIVLAGKDDDTGGDALARHLRRHGVEARVRLDPATGEPGATLLRQADELGADLLVMGGYGRSRLREWAFGGTTRHVLTHTRIPVLLAH</sequence>
<dbReference type="PRINTS" id="PR01438">
    <property type="entry name" value="UNVRSLSTRESS"/>
</dbReference>
<dbReference type="EMBL" id="AWXU01000076">
    <property type="protein sequence ID" value="KFN46323.1"/>
    <property type="molecule type" value="Genomic_DNA"/>
</dbReference>
<reference evidence="3 4" key="1">
    <citation type="submission" date="2013-09" db="EMBL/GenBank/DDBJ databases">
        <title>Genome sequencing of Arenimonas composti.</title>
        <authorList>
            <person name="Chen F."/>
            <person name="Wang G."/>
        </authorList>
    </citation>
    <scope>NUCLEOTIDE SEQUENCE [LARGE SCALE GENOMIC DNA]</scope>
    <source>
        <strain evidence="3 4">TR7-09</strain>
    </source>
</reference>
<dbReference type="Gene3D" id="3.40.50.12370">
    <property type="match status" value="1"/>
</dbReference>
<evidence type="ECO:0000259" key="2">
    <source>
        <dbReference type="Pfam" id="PF00582"/>
    </source>
</evidence>
<gene>
    <name evidence="3" type="ORF">P873_02105</name>
</gene>
<dbReference type="InterPro" id="IPR006016">
    <property type="entry name" value="UspA"/>
</dbReference>
<dbReference type="RefSeq" id="WP_051239408.1">
    <property type="nucleotide sequence ID" value="NZ_AUFF01000001.1"/>
</dbReference>